<dbReference type="STRING" id="746697.Aeqsu_1365"/>
<sequence length="510" mass="56848">MKIKNLLPIAGTILFMIIAMSSCQEDISTIGSELLGDEIPNGILDDSQTVISYSRKLGPVQSNRLPAYQLGVYNDPVYGKSTVKLLSQLTLEKNNPTFGDTALIDSVFVYLPFFSTATTVDSTTTYELDSIYGNAPINVNIYKSDYFLRDYDPNSGFQEFQNYYTDQSALFQSYWGEELGSVENFIPSNSGFILNKGKDDEEKLGPGLRVKLDSTFFQDKFLALEGKEELRNSNNFKNYIRGLYFDVSTVDNDGSLFIFDAANANVTIFYSSKNEGEKKSNVFKLNFGGINVNTFQNQLSQEVQTAIANPNIETGDENLYLRGGDGIISVVELFGKDLDNNGVADDLELLRSKKWIINEANLIFYVNQDLMVGGVTEPERILIYDLKNSNILADYLLDPTNGLAPINALTNHYGRLERGSDGNGNFYKMKITSHISNLINKDSTNVPLGIMVSQNVTIRTTQKLQNPMEPSIKEVPSSAVVSPEGTILYGNATPNQDKRLKLQIYYTEPK</sequence>
<dbReference type="PROSITE" id="PS51257">
    <property type="entry name" value="PROKAR_LIPOPROTEIN"/>
    <property type="match status" value="1"/>
</dbReference>
<protein>
    <recommendedName>
        <fullName evidence="3">DUF4270 domain-containing protein</fullName>
    </recommendedName>
</protein>
<accession>I3YV40</accession>
<evidence type="ECO:0000313" key="1">
    <source>
        <dbReference type="EMBL" id="AFL80858.1"/>
    </source>
</evidence>
<dbReference type="InterPro" id="IPR025366">
    <property type="entry name" value="DUF4270"/>
</dbReference>
<dbReference type="eggNOG" id="ENOG502Z8IK">
    <property type="taxonomic scope" value="Bacteria"/>
</dbReference>
<dbReference type="EMBL" id="CP003280">
    <property type="protein sequence ID" value="AFL80858.1"/>
    <property type="molecule type" value="Genomic_DNA"/>
</dbReference>
<evidence type="ECO:0000313" key="2">
    <source>
        <dbReference type="Proteomes" id="UP000006049"/>
    </source>
</evidence>
<organism evidence="1 2">
    <name type="scientific">Aequorivita sublithincola (strain DSM 14238 / LMG 21431 / ACAM 643 / 9-3)</name>
    <dbReference type="NCBI Taxonomy" id="746697"/>
    <lineage>
        <taxon>Bacteria</taxon>
        <taxon>Pseudomonadati</taxon>
        <taxon>Bacteroidota</taxon>
        <taxon>Flavobacteriia</taxon>
        <taxon>Flavobacteriales</taxon>
        <taxon>Flavobacteriaceae</taxon>
        <taxon>Aequorivita</taxon>
    </lineage>
</organism>
<keyword evidence="2" id="KW-1185">Reference proteome</keyword>
<dbReference type="Proteomes" id="UP000006049">
    <property type="component" value="Chromosome"/>
</dbReference>
<dbReference type="RefSeq" id="WP_014782115.1">
    <property type="nucleotide sequence ID" value="NC_018013.1"/>
</dbReference>
<dbReference type="HOGENOM" id="CLU_036886_0_0_10"/>
<gene>
    <name evidence="1" type="ordered locus">Aeqsu_1365</name>
</gene>
<name>I3YV40_AEQSU</name>
<dbReference type="KEGG" id="asl:Aeqsu_1365"/>
<evidence type="ECO:0008006" key="3">
    <source>
        <dbReference type="Google" id="ProtNLM"/>
    </source>
</evidence>
<dbReference type="PATRIC" id="fig|746697.3.peg.1385"/>
<reference evidence="1 2" key="1">
    <citation type="submission" date="2012-06" db="EMBL/GenBank/DDBJ databases">
        <title>The complete genome of Aequorivita sublithincola DSM 14238.</title>
        <authorList>
            <consortium name="US DOE Joint Genome Institute (JGI-PGF)"/>
            <person name="Lucas S."/>
            <person name="Copeland A."/>
            <person name="Lapidus A."/>
            <person name="Goodwin L."/>
            <person name="Pitluck S."/>
            <person name="Peters L."/>
            <person name="Munk A.C.C."/>
            <person name="Kyrpides N."/>
            <person name="Mavromatis K."/>
            <person name="Pagani I."/>
            <person name="Ivanova N."/>
            <person name="Ovchinnikova G."/>
            <person name="Zeytun A."/>
            <person name="Detter J.C."/>
            <person name="Han C."/>
            <person name="Land M."/>
            <person name="Hauser L."/>
            <person name="Markowitz V."/>
            <person name="Cheng J.-F."/>
            <person name="Hugenholtz P."/>
            <person name="Woyke T."/>
            <person name="Wu D."/>
            <person name="Tindall B."/>
            <person name="Faehnrich R."/>
            <person name="Brambilla E."/>
            <person name="Klenk H.-P."/>
            <person name="Eisen J.A."/>
        </authorList>
    </citation>
    <scope>NUCLEOTIDE SEQUENCE [LARGE SCALE GENOMIC DNA]</scope>
    <source>
        <strain evidence="2">DSM 14238 / LMG 21431 / ACAM 643 / 9-3</strain>
    </source>
</reference>
<dbReference type="Pfam" id="PF14092">
    <property type="entry name" value="DUF4270"/>
    <property type="match status" value="1"/>
</dbReference>
<dbReference type="AlphaFoldDB" id="I3YV40"/>
<proteinExistence type="predicted"/>